<keyword evidence="4 5" id="KW-0472">Membrane</keyword>
<sequence>MFESPRTGAPWRLTSRQSNALLLASPAVAALVAALCLSQPVPWALAFAALIVASGCALLLWHRPMLAAGLVPALFPLPEFAKVFAYEVGALVAFALLLLAGLRARKPWVWKLDRIEVADFAFVAWGVVSLLWSTSAWWWLFGVRKYGMGALALWTASRLARDPRRRWDLLAGIAVAAITLSLATLAKAVQSGLLTTGSAFRRIEGTDLGWGTSNYIGALLVLMLPTVLHVGLNAPGPRMRWLGRLALPLIGLVMAIAASRGGALLLVGVSLVFLLRQRMGRNTWLLLGGLAVAVALLLLGPGSEQFLARFTSPREQGSVVVRLFLLRAGWRRVLAHLPFGMGLGQGIVEPDHLAAGGPHNFLVTAAYEVGIPGALLWLAVLAAIAHRAWTHARMPAHARTAQTLLFTLVTAVLNSTFEGTFEGLHFQFLFFWIVGLHAGSLAGDEPDAGAAVSPAPGTARAG</sequence>
<evidence type="ECO:0000256" key="1">
    <source>
        <dbReference type="ARBA" id="ARBA00004141"/>
    </source>
</evidence>
<evidence type="ECO:0000256" key="4">
    <source>
        <dbReference type="ARBA" id="ARBA00023136"/>
    </source>
</evidence>
<comment type="caution">
    <text evidence="7">The sequence shown here is derived from an EMBL/GenBank/DDBJ whole genome shotgun (WGS) entry which is preliminary data.</text>
</comment>
<evidence type="ECO:0000256" key="5">
    <source>
        <dbReference type="SAM" id="Phobius"/>
    </source>
</evidence>
<feature type="domain" description="O-antigen ligase-related" evidence="6">
    <location>
        <begin position="249"/>
        <end position="378"/>
    </location>
</feature>
<evidence type="ECO:0000259" key="6">
    <source>
        <dbReference type="Pfam" id="PF04932"/>
    </source>
</evidence>
<reference evidence="7" key="1">
    <citation type="submission" date="2020-07" db="EMBL/GenBank/DDBJ databases">
        <title>Huge and variable diversity of episymbiotic CPR bacteria and DPANN archaea in groundwater ecosystems.</title>
        <authorList>
            <person name="He C.Y."/>
            <person name="Keren R."/>
            <person name="Whittaker M."/>
            <person name="Farag I.F."/>
            <person name="Doudna J."/>
            <person name="Cate J.H.D."/>
            <person name="Banfield J.F."/>
        </authorList>
    </citation>
    <scope>NUCLEOTIDE SEQUENCE</scope>
    <source>
        <strain evidence="7">NC_groundwater_1813_Pr3_B-0.1um_71_17</strain>
    </source>
</reference>
<dbReference type="PANTHER" id="PTHR37422">
    <property type="entry name" value="TEICHURONIC ACID BIOSYNTHESIS PROTEIN TUAE"/>
    <property type="match status" value="1"/>
</dbReference>
<feature type="transmembrane region" description="Helical" evidence="5">
    <location>
        <begin position="215"/>
        <end position="234"/>
    </location>
</feature>
<comment type="subcellular location">
    <subcellularLocation>
        <location evidence="1">Membrane</location>
        <topology evidence="1">Multi-pass membrane protein</topology>
    </subcellularLocation>
</comment>
<keyword evidence="2 5" id="KW-0812">Transmembrane</keyword>
<evidence type="ECO:0000256" key="2">
    <source>
        <dbReference type="ARBA" id="ARBA00022692"/>
    </source>
</evidence>
<evidence type="ECO:0000313" key="8">
    <source>
        <dbReference type="Proteomes" id="UP000696931"/>
    </source>
</evidence>
<dbReference type="GO" id="GO:0016874">
    <property type="term" value="F:ligase activity"/>
    <property type="evidence" value="ECO:0007669"/>
    <property type="project" value="UniProtKB-KW"/>
</dbReference>
<keyword evidence="3 5" id="KW-1133">Transmembrane helix</keyword>
<feature type="transmembrane region" description="Helical" evidence="5">
    <location>
        <begin position="44"/>
        <end position="63"/>
    </location>
</feature>
<name>A0A933W871_UNCEI</name>
<dbReference type="EMBL" id="JACRIW010000046">
    <property type="protein sequence ID" value="MBI5169197.1"/>
    <property type="molecule type" value="Genomic_DNA"/>
</dbReference>
<dbReference type="AlphaFoldDB" id="A0A933W871"/>
<dbReference type="Pfam" id="PF04932">
    <property type="entry name" value="Wzy_C"/>
    <property type="match status" value="1"/>
</dbReference>
<evidence type="ECO:0000256" key="3">
    <source>
        <dbReference type="ARBA" id="ARBA00022989"/>
    </source>
</evidence>
<keyword evidence="7" id="KW-0436">Ligase</keyword>
<dbReference type="InterPro" id="IPR007016">
    <property type="entry name" value="O-antigen_ligase-rel_domated"/>
</dbReference>
<feature type="transmembrane region" description="Helical" evidence="5">
    <location>
        <begin position="281"/>
        <end position="299"/>
    </location>
</feature>
<dbReference type="InterPro" id="IPR051533">
    <property type="entry name" value="WaaL-like"/>
</dbReference>
<feature type="transmembrane region" description="Helical" evidence="5">
    <location>
        <begin position="361"/>
        <end position="384"/>
    </location>
</feature>
<protein>
    <submittedName>
        <fullName evidence="7">O-antigen ligase family protein</fullName>
    </submittedName>
</protein>
<dbReference type="Proteomes" id="UP000696931">
    <property type="component" value="Unassembled WGS sequence"/>
</dbReference>
<feature type="transmembrane region" description="Helical" evidence="5">
    <location>
        <begin position="169"/>
        <end position="189"/>
    </location>
</feature>
<evidence type="ECO:0000313" key="7">
    <source>
        <dbReference type="EMBL" id="MBI5169197.1"/>
    </source>
</evidence>
<accession>A0A933W871</accession>
<feature type="transmembrane region" description="Helical" evidence="5">
    <location>
        <begin position="20"/>
        <end position="37"/>
    </location>
</feature>
<dbReference type="GO" id="GO:0016020">
    <property type="term" value="C:membrane"/>
    <property type="evidence" value="ECO:0007669"/>
    <property type="project" value="UniProtKB-SubCell"/>
</dbReference>
<proteinExistence type="predicted"/>
<feature type="transmembrane region" description="Helical" evidence="5">
    <location>
        <begin position="246"/>
        <end position="275"/>
    </location>
</feature>
<organism evidence="7 8">
    <name type="scientific">Eiseniibacteriota bacterium</name>
    <dbReference type="NCBI Taxonomy" id="2212470"/>
    <lineage>
        <taxon>Bacteria</taxon>
        <taxon>Candidatus Eiseniibacteriota</taxon>
    </lineage>
</organism>
<gene>
    <name evidence="7" type="ORF">HZA61_06890</name>
</gene>
<feature type="transmembrane region" description="Helical" evidence="5">
    <location>
        <begin position="83"/>
        <end position="102"/>
    </location>
</feature>
<dbReference type="PANTHER" id="PTHR37422:SF13">
    <property type="entry name" value="LIPOPOLYSACCHARIDE BIOSYNTHESIS PROTEIN PA4999-RELATED"/>
    <property type="match status" value="1"/>
</dbReference>